<proteinExistence type="predicted"/>
<dbReference type="EMBL" id="CASHSV030000109">
    <property type="protein sequence ID" value="CAJ2648416.1"/>
    <property type="molecule type" value="Genomic_DNA"/>
</dbReference>
<comment type="caution">
    <text evidence="1">The sequence shown here is derived from an EMBL/GenBank/DDBJ whole genome shotgun (WGS) entry which is preliminary data.</text>
</comment>
<dbReference type="Proteomes" id="UP001177021">
    <property type="component" value="Unassembled WGS sequence"/>
</dbReference>
<accession>A0ACB0JUD1</accession>
<evidence type="ECO:0000313" key="2">
    <source>
        <dbReference type="Proteomes" id="UP001177021"/>
    </source>
</evidence>
<protein>
    <submittedName>
        <fullName evidence="1">Uncharacterized protein</fullName>
    </submittedName>
</protein>
<evidence type="ECO:0000313" key="1">
    <source>
        <dbReference type="EMBL" id="CAJ2648416.1"/>
    </source>
</evidence>
<sequence length="305" mass="35082">MVFHGFEEEEHKVTEPMETMSPKRRKPLHNFNLPFLKWGNQQYLRCSNDAIRDTFKSSTSADQRSSKSISNESTEIPNQPIVSRKRKRLVFVSGGGGGGGGDHHHHHHHHHDRDHDDEEGIAVVREKLMHDLKTATDRMKDAILREECEETETLKSWNLRLRQKEIKAAPVTTAAIVKRDFCSPAKIDGGADNRVNVASRLRRNINSNKKTERPKFSVQLSKKEIDEDFMAILGRQSRHRPTKRPKLVQKQINSVFPGLWLREVNADMYKVLDANENGKTLKKKGKGKCFDDDDDDEEEEEDESL</sequence>
<reference evidence="1" key="1">
    <citation type="submission" date="2023-10" db="EMBL/GenBank/DDBJ databases">
        <authorList>
            <person name="Rodriguez Cubillos JULIANA M."/>
            <person name="De Vega J."/>
        </authorList>
    </citation>
    <scope>NUCLEOTIDE SEQUENCE</scope>
</reference>
<organism evidence="1 2">
    <name type="scientific">Trifolium pratense</name>
    <name type="common">Red clover</name>
    <dbReference type="NCBI Taxonomy" id="57577"/>
    <lineage>
        <taxon>Eukaryota</taxon>
        <taxon>Viridiplantae</taxon>
        <taxon>Streptophyta</taxon>
        <taxon>Embryophyta</taxon>
        <taxon>Tracheophyta</taxon>
        <taxon>Spermatophyta</taxon>
        <taxon>Magnoliopsida</taxon>
        <taxon>eudicotyledons</taxon>
        <taxon>Gunneridae</taxon>
        <taxon>Pentapetalae</taxon>
        <taxon>rosids</taxon>
        <taxon>fabids</taxon>
        <taxon>Fabales</taxon>
        <taxon>Fabaceae</taxon>
        <taxon>Papilionoideae</taxon>
        <taxon>50 kb inversion clade</taxon>
        <taxon>NPAAA clade</taxon>
        <taxon>Hologalegina</taxon>
        <taxon>IRL clade</taxon>
        <taxon>Trifolieae</taxon>
        <taxon>Trifolium</taxon>
    </lineage>
</organism>
<keyword evidence="2" id="KW-1185">Reference proteome</keyword>
<name>A0ACB0JUD1_TRIPR</name>
<gene>
    <name evidence="1" type="ORF">MILVUS5_LOCUS16771</name>
</gene>